<sequence>MTVLVFGQVQGVGFRWATGRQLDALALVGDAENLHDGSVRVTASGDRAALQELLDWLEGPMTPGRVRAVRVIED</sequence>
<dbReference type="AlphaFoldDB" id="A0A1Q2CPB5"/>
<dbReference type="InterPro" id="IPR001792">
    <property type="entry name" value="Acylphosphatase-like_dom"/>
</dbReference>
<gene>
    <name evidence="8" type="ORF">BW730_11080</name>
</gene>
<dbReference type="PROSITE" id="PS51160">
    <property type="entry name" value="ACYLPHOSPHATASE_3"/>
    <property type="match status" value="1"/>
</dbReference>
<evidence type="ECO:0000256" key="6">
    <source>
        <dbReference type="RuleBase" id="RU004168"/>
    </source>
</evidence>
<dbReference type="Gene3D" id="3.30.70.100">
    <property type="match status" value="1"/>
</dbReference>
<dbReference type="InterPro" id="IPR017968">
    <property type="entry name" value="Acylphosphatase_CS"/>
</dbReference>
<name>A0A1Q2CPB5_9ACTN</name>
<dbReference type="Proteomes" id="UP000188145">
    <property type="component" value="Chromosome"/>
</dbReference>
<feature type="active site" evidence="5">
    <location>
        <position position="15"/>
    </location>
</feature>
<feature type="domain" description="Acylphosphatase-like" evidence="7">
    <location>
        <begin position="1"/>
        <end position="74"/>
    </location>
</feature>
<dbReference type="GO" id="GO:0003998">
    <property type="term" value="F:acylphosphatase activity"/>
    <property type="evidence" value="ECO:0007669"/>
    <property type="project" value="UniProtKB-EC"/>
</dbReference>
<dbReference type="InterPro" id="IPR020456">
    <property type="entry name" value="Acylphosphatase"/>
</dbReference>
<comment type="catalytic activity">
    <reaction evidence="4 5">
        <text>an acyl phosphate + H2O = a carboxylate + phosphate + H(+)</text>
        <dbReference type="Rhea" id="RHEA:14965"/>
        <dbReference type="ChEBI" id="CHEBI:15377"/>
        <dbReference type="ChEBI" id="CHEBI:15378"/>
        <dbReference type="ChEBI" id="CHEBI:29067"/>
        <dbReference type="ChEBI" id="CHEBI:43474"/>
        <dbReference type="ChEBI" id="CHEBI:59918"/>
        <dbReference type="EC" id="3.6.1.7"/>
    </reaction>
</comment>
<dbReference type="SUPFAM" id="SSF54975">
    <property type="entry name" value="Acylphosphatase/BLUF domain-like"/>
    <property type="match status" value="1"/>
</dbReference>
<dbReference type="RefSeq" id="WP_077686281.1">
    <property type="nucleotide sequence ID" value="NZ_CP019606.1"/>
</dbReference>
<proteinExistence type="inferred from homology"/>
<dbReference type="KEGG" id="tes:BW730_11080"/>
<feature type="active site" evidence="5">
    <location>
        <position position="33"/>
    </location>
</feature>
<dbReference type="Pfam" id="PF00708">
    <property type="entry name" value="Acylphosphatase"/>
    <property type="match status" value="1"/>
</dbReference>
<organism evidence="8 9">
    <name type="scientific">Tessaracoccus aquimaris</name>
    <dbReference type="NCBI Taxonomy" id="1332264"/>
    <lineage>
        <taxon>Bacteria</taxon>
        <taxon>Bacillati</taxon>
        <taxon>Actinomycetota</taxon>
        <taxon>Actinomycetes</taxon>
        <taxon>Propionibacteriales</taxon>
        <taxon>Propionibacteriaceae</taxon>
        <taxon>Tessaracoccus</taxon>
    </lineage>
</organism>
<evidence type="ECO:0000313" key="8">
    <source>
        <dbReference type="EMBL" id="AQP47952.1"/>
    </source>
</evidence>
<dbReference type="STRING" id="1332264.BW730_11080"/>
<reference evidence="9" key="1">
    <citation type="submission" date="2017-02" db="EMBL/GenBank/DDBJ databases">
        <title>Tessaracoccus aquaemaris sp. nov., isolated from the intestine of a Korean rockfish, Sebastes schlegelii, in a marine aquaculture pond.</title>
        <authorList>
            <person name="Tak E.J."/>
            <person name="Bae J.-W."/>
        </authorList>
    </citation>
    <scope>NUCLEOTIDE SEQUENCE [LARGE SCALE GENOMIC DNA]</scope>
    <source>
        <strain evidence="9">NSG39</strain>
    </source>
</reference>
<evidence type="ECO:0000256" key="4">
    <source>
        <dbReference type="ARBA" id="ARBA00047645"/>
    </source>
</evidence>
<evidence type="ECO:0000256" key="5">
    <source>
        <dbReference type="PROSITE-ProRule" id="PRU00520"/>
    </source>
</evidence>
<dbReference type="PANTHER" id="PTHR47268:SF4">
    <property type="entry name" value="ACYLPHOSPHATASE"/>
    <property type="match status" value="1"/>
</dbReference>
<evidence type="ECO:0000259" key="7">
    <source>
        <dbReference type="PROSITE" id="PS51160"/>
    </source>
</evidence>
<dbReference type="PROSITE" id="PS00150">
    <property type="entry name" value="ACYLPHOSPHATASE_1"/>
    <property type="match status" value="1"/>
</dbReference>
<dbReference type="EMBL" id="CP019606">
    <property type="protein sequence ID" value="AQP47952.1"/>
    <property type="molecule type" value="Genomic_DNA"/>
</dbReference>
<evidence type="ECO:0000256" key="1">
    <source>
        <dbReference type="ARBA" id="ARBA00005614"/>
    </source>
</evidence>
<dbReference type="EC" id="3.6.1.7" evidence="2 5"/>
<comment type="similarity">
    <text evidence="1 6">Belongs to the acylphosphatase family.</text>
</comment>
<dbReference type="InterPro" id="IPR036046">
    <property type="entry name" value="Acylphosphatase-like_dom_sf"/>
</dbReference>
<evidence type="ECO:0000313" key="9">
    <source>
        <dbReference type="Proteomes" id="UP000188145"/>
    </source>
</evidence>
<evidence type="ECO:0000256" key="2">
    <source>
        <dbReference type="ARBA" id="ARBA00012150"/>
    </source>
</evidence>
<evidence type="ECO:0000256" key="3">
    <source>
        <dbReference type="ARBA" id="ARBA00015991"/>
    </source>
</evidence>
<dbReference type="OrthoDB" id="3182027at2"/>
<keyword evidence="5" id="KW-0378">Hydrolase</keyword>
<keyword evidence="9" id="KW-1185">Reference proteome</keyword>
<protein>
    <recommendedName>
        <fullName evidence="3 5">acylphosphatase</fullName>
        <ecNumber evidence="2 5">3.6.1.7</ecNumber>
    </recommendedName>
</protein>
<accession>A0A1Q2CPB5</accession>
<dbReference type="PANTHER" id="PTHR47268">
    <property type="entry name" value="ACYLPHOSPHATASE"/>
    <property type="match status" value="1"/>
</dbReference>